<dbReference type="EMBL" id="AORV01000030">
    <property type="protein sequence ID" value="EMS72193.1"/>
    <property type="molecule type" value="Genomic_DNA"/>
</dbReference>
<proteinExistence type="predicted"/>
<keyword evidence="2" id="KW-1185">Reference proteome</keyword>
<evidence type="ECO:0000313" key="2">
    <source>
        <dbReference type="Proteomes" id="UP000014155"/>
    </source>
</evidence>
<gene>
    <name evidence="1" type="ORF">CTER_1916</name>
</gene>
<comment type="caution">
    <text evidence="1">The sequence shown here is derived from an EMBL/GenBank/DDBJ whole genome shotgun (WGS) entry which is preliminary data.</text>
</comment>
<protein>
    <submittedName>
        <fullName evidence="1">Uncharacterized protein</fullName>
    </submittedName>
</protein>
<dbReference type="eggNOG" id="COG5301">
    <property type="taxonomic scope" value="Bacteria"/>
</dbReference>
<reference evidence="1 2" key="1">
    <citation type="journal article" date="2013" name="Genome Announc.">
        <title>Draft Genome Sequence of the Cellulolytic, Mesophilic, Anaerobic Bacterium Clostridium termitidis Strain CT1112 (DSM 5398).</title>
        <authorList>
            <person name="Lal S."/>
            <person name="Ramachandran U."/>
            <person name="Zhang X."/>
            <person name="Munir R."/>
            <person name="Sparling R."/>
            <person name="Levin D.B."/>
        </authorList>
    </citation>
    <scope>NUCLEOTIDE SEQUENCE [LARGE SCALE GENOMIC DNA]</scope>
    <source>
        <strain evidence="1 2">CT1112</strain>
    </source>
</reference>
<sequence>MSRNYLTNIDLNKNELQNAVIQNLAIAPSNPKEGQIYYNTVDKTFYGWDGTEWEDLGAEGGTGGTYDYNELINKPFIPSKTSELTNDSDFVTRTTTDSLSTEIQNIKVALDEDSDGSIIDTIADIKAEWQAADSDLQTLVTQKTSKYTQVIGDGTITDFTITHNLNTLDAHVTVRENSVPYQVVIPDVYTVDANNIGVMFSVAPIANQYKVIIIG</sequence>
<dbReference type="RefSeq" id="WP_004625449.1">
    <property type="nucleotide sequence ID" value="NZ_AORV01000030.1"/>
</dbReference>
<dbReference type="STRING" id="1195236.CTER_1916"/>
<dbReference type="PATRIC" id="fig|1195236.3.peg.2234"/>
<name>S0FUI3_RUMCE</name>
<dbReference type="Proteomes" id="UP000014155">
    <property type="component" value="Unassembled WGS sequence"/>
</dbReference>
<dbReference type="AlphaFoldDB" id="S0FUI3"/>
<accession>S0FUI3</accession>
<organism evidence="1 2">
    <name type="scientific">Ruminiclostridium cellobioparum subsp. termitidis CT1112</name>
    <dbReference type="NCBI Taxonomy" id="1195236"/>
    <lineage>
        <taxon>Bacteria</taxon>
        <taxon>Bacillati</taxon>
        <taxon>Bacillota</taxon>
        <taxon>Clostridia</taxon>
        <taxon>Eubacteriales</taxon>
        <taxon>Oscillospiraceae</taxon>
        <taxon>Ruminiclostridium</taxon>
    </lineage>
</organism>
<evidence type="ECO:0000313" key="1">
    <source>
        <dbReference type="EMBL" id="EMS72193.1"/>
    </source>
</evidence>